<dbReference type="CDD" id="cd00075">
    <property type="entry name" value="HATPase"/>
    <property type="match status" value="1"/>
</dbReference>
<dbReference type="PROSITE" id="PS50885">
    <property type="entry name" value="HAMP"/>
    <property type="match status" value="1"/>
</dbReference>
<dbReference type="Pfam" id="PF00512">
    <property type="entry name" value="HisKA"/>
    <property type="match status" value="1"/>
</dbReference>
<reference evidence="14 15" key="1">
    <citation type="submission" date="2014-11" db="EMBL/GenBank/DDBJ databases">
        <title>Whole genome shotgun sequence of Sphingomonas parapaucimobilis NBRC 15100.</title>
        <authorList>
            <person name="Katano-Makiyama Y."/>
            <person name="Hosoyama A."/>
            <person name="Hashimoto M."/>
            <person name="Hosoyama Y."/>
            <person name="Noguchi M."/>
            <person name="Numata M."/>
            <person name="Tsuchikane K."/>
            <person name="Hirakata S."/>
            <person name="Uohara A."/>
            <person name="Shimodaira J."/>
            <person name="Ohji S."/>
            <person name="Ichikawa N."/>
            <person name="Kimura A."/>
            <person name="Yamazoe A."/>
            <person name="Fujita N."/>
        </authorList>
    </citation>
    <scope>NUCLEOTIDE SEQUENCE [LARGE SCALE GENOMIC DNA]</scope>
    <source>
        <strain evidence="14 15">NBRC 15100</strain>
    </source>
</reference>
<dbReference type="SMART" id="SM00388">
    <property type="entry name" value="HisKA"/>
    <property type="match status" value="1"/>
</dbReference>
<dbReference type="PANTHER" id="PTHR45436">
    <property type="entry name" value="SENSOR HISTIDINE KINASE YKOH"/>
    <property type="match status" value="1"/>
</dbReference>
<dbReference type="CDD" id="cd06225">
    <property type="entry name" value="HAMP"/>
    <property type="match status" value="1"/>
</dbReference>
<evidence type="ECO:0000256" key="11">
    <source>
        <dbReference type="SAM" id="Phobius"/>
    </source>
</evidence>
<keyword evidence="9" id="KW-0902">Two-component regulatory system</keyword>
<feature type="transmembrane region" description="Helical" evidence="11">
    <location>
        <begin position="60"/>
        <end position="81"/>
    </location>
</feature>
<dbReference type="SUPFAM" id="SSF55874">
    <property type="entry name" value="ATPase domain of HSP90 chaperone/DNA topoisomerase II/histidine kinase"/>
    <property type="match status" value="1"/>
</dbReference>
<dbReference type="SMART" id="SM00304">
    <property type="entry name" value="HAMP"/>
    <property type="match status" value="1"/>
</dbReference>
<evidence type="ECO:0000259" key="13">
    <source>
        <dbReference type="PROSITE" id="PS50885"/>
    </source>
</evidence>
<evidence type="ECO:0000256" key="9">
    <source>
        <dbReference type="ARBA" id="ARBA00023012"/>
    </source>
</evidence>
<organism evidence="14 15">
    <name type="scientific">Sphingomonas parapaucimobilis NBRC 15100</name>
    <dbReference type="NCBI Taxonomy" id="1219049"/>
    <lineage>
        <taxon>Bacteria</taxon>
        <taxon>Pseudomonadati</taxon>
        <taxon>Pseudomonadota</taxon>
        <taxon>Alphaproteobacteria</taxon>
        <taxon>Sphingomonadales</taxon>
        <taxon>Sphingomonadaceae</taxon>
        <taxon>Sphingomonas</taxon>
    </lineage>
</organism>
<keyword evidence="7 14" id="KW-0418">Kinase</keyword>
<proteinExistence type="predicted"/>
<evidence type="ECO:0000256" key="3">
    <source>
        <dbReference type="ARBA" id="ARBA00012438"/>
    </source>
</evidence>
<keyword evidence="4" id="KW-0597">Phosphoprotein</keyword>
<feature type="domain" description="HAMP" evidence="13">
    <location>
        <begin position="85"/>
        <end position="139"/>
    </location>
</feature>
<dbReference type="AlphaFoldDB" id="A0A0A1WAD7"/>
<evidence type="ECO:0000256" key="5">
    <source>
        <dbReference type="ARBA" id="ARBA00022679"/>
    </source>
</evidence>
<feature type="transmembrane region" description="Helical" evidence="11">
    <location>
        <begin position="15"/>
        <end position="40"/>
    </location>
</feature>
<accession>A0A0A1WAD7</accession>
<dbReference type="Gene3D" id="1.10.287.130">
    <property type="match status" value="1"/>
</dbReference>
<dbReference type="GO" id="GO:0000155">
    <property type="term" value="F:phosphorelay sensor kinase activity"/>
    <property type="evidence" value="ECO:0007669"/>
    <property type="project" value="InterPro"/>
</dbReference>
<dbReference type="EMBL" id="BBPI01000087">
    <property type="protein sequence ID" value="GAM02430.1"/>
    <property type="molecule type" value="Genomic_DNA"/>
</dbReference>
<dbReference type="GO" id="GO:0005886">
    <property type="term" value="C:plasma membrane"/>
    <property type="evidence" value="ECO:0007669"/>
    <property type="project" value="TreeGrafter"/>
</dbReference>
<comment type="caution">
    <text evidence="14">The sequence shown here is derived from an EMBL/GenBank/DDBJ whole genome shotgun (WGS) entry which is preliminary data.</text>
</comment>
<dbReference type="SUPFAM" id="SSF158472">
    <property type="entry name" value="HAMP domain-like"/>
    <property type="match status" value="1"/>
</dbReference>
<dbReference type="Gene3D" id="6.10.340.10">
    <property type="match status" value="1"/>
</dbReference>
<dbReference type="InterPro" id="IPR036097">
    <property type="entry name" value="HisK_dim/P_sf"/>
</dbReference>
<dbReference type="SUPFAM" id="SSF47384">
    <property type="entry name" value="Homodimeric domain of signal transducing histidine kinase"/>
    <property type="match status" value="1"/>
</dbReference>
<dbReference type="Proteomes" id="UP000032305">
    <property type="component" value="Unassembled WGS sequence"/>
</dbReference>
<keyword evidence="6 11" id="KW-0812">Transmembrane</keyword>
<dbReference type="PROSITE" id="PS50109">
    <property type="entry name" value="HIS_KIN"/>
    <property type="match status" value="1"/>
</dbReference>
<evidence type="ECO:0000256" key="7">
    <source>
        <dbReference type="ARBA" id="ARBA00022777"/>
    </source>
</evidence>
<dbReference type="InterPro" id="IPR005467">
    <property type="entry name" value="His_kinase_dom"/>
</dbReference>
<feature type="domain" description="Histidine kinase" evidence="12">
    <location>
        <begin position="147"/>
        <end position="354"/>
    </location>
</feature>
<evidence type="ECO:0000313" key="15">
    <source>
        <dbReference type="Proteomes" id="UP000032305"/>
    </source>
</evidence>
<dbReference type="InterPro" id="IPR003660">
    <property type="entry name" value="HAMP_dom"/>
</dbReference>
<gene>
    <name evidence="14" type="ORF">SP5_087_00160</name>
</gene>
<evidence type="ECO:0000256" key="8">
    <source>
        <dbReference type="ARBA" id="ARBA00022989"/>
    </source>
</evidence>
<dbReference type="Pfam" id="PF02518">
    <property type="entry name" value="HATPase_c"/>
    <property type="match status" value="1"/>
</dbReference>
<dbReference type="InterPro" id="IPR050428">
    <property type="entry name" value="TCS_sensor_his_kinase"/>
</dbReference>
<evidence type="ECO:0000256" key="10">
    <source>
        <dbReference type="ARBA" id="ARBA00023136"/>
    </source>
</evidence>
<keyword evidence="8 11" id="KW-1133">Transmembrane helix</keyword>
<evidence type="ECO:0000256" key="2">
    <source>
        <dbReference type="ARBA" id="ARBA00004370"/>
    </source>
</evidence>
<dbReference type="SMART" id="SM00387">
    <property type="entry name" value="HATPase_c"/>
    <property type="match status" value="1"/>
</dbReference>
<dbReference type="InterPro" id="IPR036890">
    <property type="entry name" value="HATPase_C_sf"/>
</dbReference>
<keyword evidence="10 11" id="KW-0472">Membrane</keyword>
<dbReference type="CDD" id="cd00082">
    <property type="entry name" value="HisKA"/>
    <property type="match status" value="1"/>
</dbReference>
<protein>
    <recommendedName>
        <fullName evidence="3">histidine kinase</fullName>
        <ecNumber evidence="3">2.7.13.3</ecNumber>
    </recommendedName>
</protein>
<dbReference type="InterPro" id="IPR003661">
    <property type="entry name" value="HisK_dim/P_dom"/>
</dbReference>
<dbReference type="InterPro" id="IPR004358">
    <property type="entry name" value="Sig_transdc_His_kin-like_C"/>
</dbReference>
<sequence length="378" mass="40099">MVAGMRNRNSLTRQLSIALAALAFVAVAVSTAAFYIVYAVLERWRIVAPLPPGVADTTGLDVGITLAACVIGVVLALAVAVRLARRIVQPLGAVGEAARRIAEGDLATRIAPVRGAHGEAAVLIADFNAMADRLQRMSDDMKVWNAQIAHELRTPLTILRGRLQGAKDGVFALDAELVVGLMKQLDGLTRLVEDLRSVSLAESGRLELVLADVDLAAEFHEMRPVLEAMLAPAGFELEMALEPGVVRVDAARVRQAVIALVDNARRHASPCIVSIAVTFSGNAAVITVSDKGPGLPVHFEKRAFLQFSRGVQNANGSGLGLSVIKAIAKAHGGDAIYQRNGEISQFRIIIPRCSVPASAESGRRGAFEAGRGFRDESV</sequence>
<dbReference type="Gene3D" id="3.30.565.10">
    <property type="entry name" value="Histidine kinase-like ATPase, C-terminal domain"/>
    <property type="match status" value="1"/>
</dbReference>
<dbReference type="EC" id="2.7.13.3" evidence="3"/>
<comment type="catalytic activity">
    <reaction evidence="1">
        <text>ATP + protein L-histidine = ADP + protein N-phospho-L-histidine.</text>
        <dbReference type="EC" id="2.7.13.3"/>
    </reaction>
</comment>
<keyword evidence="5" id="KW-0808">Transferase</keyword>
<keyword evidence="15" id="KW-1185">Reference proteome</keyword>
<dbReference type="Pfam" id="PF00672">
    <property type="entry name" value="HAMP"/>
    <property type="match status" value="1"/>
</dbReference>
<evidence type="ECO:0000313" key="14">
    <source>
        <dbReference type="EMBL" id="GAM02430.1"/>
    </source>
</evidence>
<comment type="subcellular location">
    <subcellularLocation>
        <location evidence="2">Membrane</location>
    </subcellularLocation>
</comment>
<dbReference type="eggNOG" id="COG2205">
    <property type="taxonomic scope" value="Bacteria"/>
</dbReference>
<name>A0A0A1WAD7_9SPHN</name>
<dbReference type="PRINTS" id="PR00344">
    <property type="entry name" value="BCTRLSENSOR"/>
</dbReference>
<evidence type="ECO:0000256" key="4">
    <source>
        <dbReference type="ARBA" id="ARBA00022553"/>
    </source>
</evidence>
<dbReference type="PANTHER" id="PTHR45436:SF5">
    <property type="entry name" value="SENSOR HISTIDINE KINASE TRCS"/>
    <property type="match status" value="1"/>
</dbReference>
<dbReference type="InterPro" id="IPR003594">
    <property type="entry name" value="HATPase_dom"/>
</dbReference>
<evidence type="ECO:0000256" key="1">
    <source>
        <dbReference type="ARBA" id="ARBA00000085"/>
    </source>
</evidence>
<evidence type="ECO:0000256" key="6">
    <source>
        <dbReference type="ARBA" id="ARBA00022692"/>
    </source>
</evidence>
<evidence type="ECO:0000259" key="12">
    <source>
        <dbReference type="PROSITE" id="PS50109"/>
    </source>
</evidence>